<evidence type="ECO:0000313" key="4">
    <source>
        <dbReference type="EMBL" id="KIM95242.1"/>
    </source>
</evidence>
<dbReference type="Pfam" id="PF13589">
    <property type="entry name" value="HATPase_c_3"/>
    <property type="match status" value="1"/>
</dbReference>
<dbReference type="InterPro" id="IPR042120">
    <property type="entry name" value="MutL_C_dimsub"/>
</dbReference>
<dbReference type="InterPro" id="IPR036890">
    <property type="entry name" value="HATPase_C_sf"/>
</dbReference>
<dbReference type="Proteomes" id="UP000054321">
    <property type="component" value="Unassembled WGS sequence"/>
</dbReference>
<feature type="region of interest" description="Disordered" evidence="2">
    <location>
        <begin position="308"/>
        <end position="339"/>
    </location>
</feature>
<dbReference type="InterPro" id="IPR037198">
    <property type="entry name" value="MutL_C_sf"/>
</dbReference>
<dbReference type="GO" id="GO:0016887">
    <property type="term" value="F:ATP hydrolysis activity"/>
    <property type="evidence" value="ECO:0007669"/>
    <property type="project" value="InterPro"/>
</dbReference>
<dbReference type="GO" id="GO:0005524">
    <property type="term" value="F:ATP binding"/>
    <property type="evidence" value="ECO:0007669"/>
    <property type="project" value="InterPro"/>
</dbReference>
<comment type="similarity">
    <text evidence="1">Belongs to the DNA mismatch repair MutL/HexB family.</text>
</comment>
<dbReference type="GO" id="GO:0006298">
    <property type="term" value="P:mismatch repair"/>
    <property type="evidence" value="ECO:0007669"/>
    <property type="project" value="InterPro"/>
</dbReference>
<name>A0A0C3D013_OIDMZ</name>
<organism evidence="4 5">
    <name type="scientific">Oidiodendron maius (strain Zn)</name>
    <dbReference type="NCBI Taxonomy" id="913774"/>
    <lineage>
        <taxon>Eukaryota</taxon>
        <taxon>Fungi</taxon>
        <taxon>Dikarya</taxon>
        <taxon>Ascomycota</taxon>
        <taxon>Pezizomycotina</taxon>
        <taxon>Leotiomycetes</taxon>
        <taxon>Leotiomycetes incertae sedis</taxon>
        <taxon>Myxotrichaceae</taxon>
        <taxon>Oidiodendron</taxon>
    </lineage>
</organism>
<dbReference type="STRING" id="913774.A0A0C3D013"/>
<dbReference type="FunCoup" id="A0A0C3D013">
    <property type="interactions" value="489"/>
</dbReference>
<feature type="domain" description="MutL C-terminal dimerisation" evidence="3">
    <location>
        <begin position="671"/>
        <end position="873"/>
    </location>
</feature>
<dbReference type="EMBL" id="KN832887">
    <property type="protein sequence ID" value="KIM95242.1"/>
    <property type="molecule type" value="Genomic_DNA"/>
</dbReference>
<keyword evidence="5" id="KW-1185">Reference proteome</keyword>
<gene>
    <name evidence="4" type="ORF">OIDMADRAFT_134029</name>
</gene>
<protein>
    <recommendedName>
        <fullName evidence="3">MutL C-terminal dimerisation domain-containing protein</fullName>
    </recommendedName>
</protein>
<accession>A0A0C3D013</accession>
<dbReference type="SMART" id="SM00853">
    <property type="entry name" value="MutL_C"/>
    <property type="match status" value="1"/>
</dbReference>
<dbReference type="InParanoid" id="A0A0C3D013"/>
<dbReference type="PANTHER" id="PTHR10073:SF47">
    <property type="entry name" value="DNA MISMATCH REPAIR PROTEIN MLH3"/>
    <property type="match status" value="1"/>
</dbReference>
<evidence type="ECO:0000256" key="1">
    <source>
        <dbReference type="ARBA" id="ARBA00006082"/>
    </source>
</evidence>
<dbReference type="SUPFAM" id="SSF55874">
    <property type="entry name" value="ATPase domain of HSP90 chaperone/DNA topoisomerase II/histidine kinase"/>
    <property type="match status" value="1"/>
</dbReference>
<dbReference type="AlphaFoldDB" id="A0A0C3D013"/>
<dbReference type="HOGENOM" id="CLU_005415_0_0_1"/>
<feature type="compositionally biased region" description="Polar residues" evidence="2">
    <location>
        <begin position="427"/>
        <end position="436"/>
    </location>
</feature>
<reference evidence="4 5" key="1">
    <citation type="submission" date="2014-04" db="EMBL/GenBank/DDBJ databases">
        <authorList>
            <consortium name="DOE Joint Genome Institute"/>
            <person name="Kuo A."/>
            <person name="Martino E."/>
            <person name="Perotto S."/>
            <person name="Kohler A."/>
            <person name="Nagy L.G."/>
            <person name="Floudas D."/>
            <person name="Copeland A."/>
            <person name="Barry K.W."/>
            <person name="Cichocki N."/>
            <person name="Veneault-Fourrey C."/>
            <person name="LaButti K."/>
            <person name="Lindquist E.A."/>
            <person name="Lipzen A."/>
            <person name="Lundell T."/>
            <person name="Morin E."/>
            <person name="Murat C."/>
            <person name="Sun H."/>
            <person name="Tunlid A."/>
            <person name="Henrissat B."/>
            <person name="Grigoriev I.V."/>
            <person name="Hibbett D.S."/>
            <person name="Martin F."/>
            <person name="Nordberg H.P."/>
            <person name="Cantor M.N."/>
            <person name="Hua S.X."/>
        </authorList>
    </citation>
    <scope>NUCLEOTIDE SEQUENCE [LARGE SCALE GENOMIC DNA]</scope>
    <source>
        <strain evidence="4 5">Zn</strain>
    </source>
</reference>
<evidence type="ECO:0000313" key="5">
    <source>
        <dbReference type="Proteomes" id="UP000054321"/>
    </source>
</evidence>
<dbReference type="InterPro" id="IPR014790">
    <property type="entry name" value="MutL_C"/>
</dbReference>
<sequence length="921" mass="102287">MSIQPLPPDVVAQIKSSTVITSLNGVVSELVQNSLDAESTKINVNVDYARGGCVVEDDGLGILPSEFRLEGGLGKMYHTSKMGTEHTVHGGRGTFLASVSTMSLLTITSHHHLHRSHNTLSAHKSEIISRQIPAPVQQQLPYFSHGTRVIVRDLFGSMPVRVKQRAINAEKQGGYGKDWEGLKKAVVMLLLPWPRKITVTIREDGTGEKITFRALPDAAPQWPEVWKVCNILSQASYISSCEISSWVPVSACTSMLRINGTISLQPSITKSVQFLSFGIHPLTINGPTILHDEINSLFSNSAFGIDEDAPDPDTLDNTDKGKDAHSRSDRYTSRELKRKRRAADRWPMFYINVQPTNTAAAQRVDDILDNKANSLLAITELLKAMILSFLTNNNFEPKPNCHPNLKELEGAPNGSEGVTSRQHKSGAKTSNISTKKPPTIGNVGKKPKKDVLGTNIDLPSFRREGHRLDSPFEAWSRVKKGVAPSKYSSKSDIDDLACDQKSNIKRSILRRPFDDLTVEVVPRHTGESQDHKEETQLVDDDLLPWTNPVTRVTSLINKRTGVVASIALNNRKDNPRLSTHIKAMPQAPVPREPSPWLASILDKWNNPVFEPAEETIQQLSLGNLRPDLSIRRISQAHNCDNLPFDIQKAFSKSVSGTSWRISKGALRNAEVISQVDKKYILIKLNSLNYEAEAGENIQGPLLVVIDQHAADERIRIERLMQELCSPQQPNISGDSGVQGIHLEKPLSYIVSKKEINLLQNHRNHFSDWGISYDISAKVTTTNGEDHGSQTVIIKCLPPVISERCKANPKLLIDLIRTEIWRLHDHGDTPRAATMLDAQENHSWVAKIRSCPQGIIDMLNSRACRSAIMFNDELSKEQCQRLISRLAECAFPFQCAHGRPSIVPLVDLGTLRVFTDSDSSES</sequence>
<dbReference type="GO" id="GO:0032300">
    <property type="term" value="C:mismatch repair complex"/>
    <property type="evidence" value="ECO:0007669"/>
    <property type="project" value="InterPro"/>
</dbReference>
<dbReference type="Gene3D" id="3.30.1540.20">
    <property type="entry name" value="MutL, C-terminal domain, dimerisation subdomain"/>
    <property type="match status" value="1"/>
</dbReference>
<dbReference type="SUPFAM" id="SSF118116">
    <property type="entry name" value="DNA mismatch repair protein MutL"/>
    <property type="match status" value="1"/>
</dbReference>
<dbReference type="GO" id="GO:0140664">
    <property type="term" value="F:ATP-dependent DNA damage sensor activity"/>
    <property type="evidence" value="ECO:0007669"/>
    <property type="project" value="InterPro"/>
</dbReference>
<dbReference type="InterPro" id="IPR038973">
    <property type="entry name" value="MutL/Mlh/Pms-like"/>
</dbReference>
<evidence type="ECO:0000259" key="3">
    <source>
        <dbReference type="SMART" id="SM00853"/>
    </source>
</evidence>
<dbReference type="PANTHER" id="PTHR10073">
    <property type="entry name" value="DNA MISMATCH REPAIR PROTEIN MLH, PMS, MUTL"/>
    <property type="match status" value="1"/>
</dbReference>
<reference evidence="5" key="2">
    <citation type="submission" date="2015-01" db="EMBL/GenBank/DDBJ databases">
        <title>Evolutionary Origins and Diversification of the Mycorrhizal Mutualists.</title>
        <authorList>
            <consortium name="DOE Joint Genome Institute"/>
            <consortium name="Mycorrhizal Genomics Consortium"/>
            <person name="Kohler A."/>
            <person name="Kuo A."/>
            <person name="Nagy L.G."/>
            <person name="Floudas D."/>
            <person name="Copeland A."/>
            <person name="Barry K.W."/>
            <person name="Cichocki N."/>
            <person name="Veneault-Fourrey C."/>
            <person name="LaButti K."/>
            <person name="Lindquist E.A."/>
            <person name="Lipzen A."/>
            <person name="Lundell T."/>
            <person name="Morin E."/>
            <person name="Murat C."/>
            <person name="Riley R."/>
            <person name="Ohm R."/>
            <person name="Sun H."/>
            <person name="Tunlid A."/>
            <person name="Henrissat B."/>
            <person name="Grigoriev I.V."/>
            <person name="Hibbett D.S."/>
            <person name="Martin F."/>
        </authorList>
    </citation>
    <scope>NUCLEOTIDE SEQUENCE [LARGE SCALE GENOMIC DNA]</scope>
    <source>
        <strain evidence="5">Zn</strain>
    </source>
</reference>
<proteinExistence type="inferred from homology"/>
<dbReference type="Gene3D" id="3.30.565.10">
    <property type="entry name" value="Histidine kinase-like ATPase, C-terminal domain"/>
    <property type="match status" value="1"/>
</dbReference>
<evidence type="ECO:0000256" key="2">
    <source>
        <dbReference type="SAM" id="MobiDB-lite"/>
    </source>
</evidence>
<dbReference type="Pfam" id="PF08676">
    <property type="entry name" value="MutL_C"/>
    <property type="match status" value="1"/>
</dbReference>
<feature type="region of interest" description="Disordered" evidence="2">
    <location>
        <begin position="400"/>
        <end position="448"/>
    </location>
</feature>
<dbReference type="OrthoDB" id="429932at2759"/>
<dbReference type="InterPro" id="IPR042121">
    <property type="entry name" value="MutL_C_regsub"/>
</dbReference>
<dbReference type="Gene3D" id="3.30.1370.100">
    <property type="entry name" value="MutL, C-terminal domain, regulatory subdomain"/>
    <property type="match status" value="1"/>
</dbReference>
<feature type="compositionally biased region" description="Basic and acidic residues" evidence="2">
    <location>
        <begin position="317"/>
        <end position="335"/>
    </location>
</feature>